<evidence type="ECO:0000256" key="6">
    <source>
        <dbReference type="ARBA" id="ARBA00022737"/>
    </source>
</evidence>
<dbReference type="InterPro" id="IPR051191">
    <property type="entry name" value="DCAF12"/>
</dbReference>
<evidence type="ECO:0000313" key="11">
    <source>
        <dbReference type="Proteomes" id="UP001434883"/>
    </source>
</evidence>
<evidence type="ECO:0000256" key="2">
    <source>
        <dbReference type="ARBA" id="ARBA00004496"/>
    </source>
</evidence>
<reference evidence="10 11" key="1">
    <citation type="submission" date="2021-06" db="EMBL/GenBank/DDBJ databases">
        <authorList>
            <person name="Palmer J.M."/>
        </authorList>
    </citation>
    <scope>NUCLEOTIDE SEQUENCE [LARGE SCALE GENOMIC DNA]</scope>
    <source>
        <strain evidence="10 11">XC_2019</strain>
        <tissue evidence="10">Muscle</tissue>
    </source>
</reference>
<name>A0ABV0RJQ4_9TELE</name>
<dbReference type="EMBL" id="JAHRIN010050491">
    <property type="protein sequence ID" value="MEQ2208398.1"/>
    <property type="molecule type" value="Genomic_DNA"/>
</dbReference>
<keyword evidence="4" id="KW-0963">Cytoplasm</keyword>
<evidence type="ECO:0000313" key="10">
    <source>
        <dbReference type="EMBL" id="MEQ2208398.1"/>
    </source>
</evidence>
<proteinExistence type="predicted"/>
<dbReference type="InterPro" id="IPR056151">
    <property type="entry name" value="Beta-prop_DCAF12"/>
</dbReference>
<keyword evidence="5" id="KW-0853">WD repeat</keyword>
<accession>A0ABV0RJQ4</accession>
<evidence type="ECO:0000256" key="8">
    <source>
        <dbReference type="ARBA" id="ARBA00023242"/>
    </source>
</evidence>
<dbReference type="Pfam" id="PF23760">
    <property type="entry name" value="Beta-prop_DCAF12"/>
    <property type="match status" value="2"/>
</dbReference>
<comment type="caution">
    <text evidence="10">The sequence shown here is derived from an EMBL/GenBank/DDBJ whole genome shotgun (WGS) entry which is preliminary data.</text>
</comment>
<comment type="subcellular location">
    <subcellularLocation>
        <location evidence="2">Cytoplasm</location>
    </subcellularLocation>
    <subcellularLocation>
        <location evidence="1">Nucleus</location>
    </subcellularLocation>
</comment>
<dbReference type="SUPFAM" id="SSF50978">
    <property type="entry name" value="WD40 repeat-like"/>
    <property type="match status" value="1"/>
</dbReference>
<keyword evidence="7" id="KW-0833">Ubl conjugation pathway</keyword>
<feature type="non-terminal residue" evidence="10">
    <location>
        <position position="1"/>
    </location>
</feature>
<dbReference type="PANTHER" id="PTHR19860">
    <property type="entry name" value="DDB1- AND CUL4-ASSOCIATED FACTOR 12-RELATED"/>
    <property type="match status" value="1"/>
</dbReference>
<evidence type="ECO:0000256" key="3">
    <source>
        <dbReference type="ARBA" id="ARBA00004906"/>
    </source>
</evidence>
<keyword evidence="6" id="KW-0677">Repeat</keyword>
<comment type="pathway">
    <text evidence="3">Protein modification; protein ubiquitination.</text>
</comment>
<dbReference type="InterPro" id="IPR036322">
    <property type="entry name" value="WD40_repeat_dom_sf"/>
</dbReference>
<dbReference type="PANTHER" id="PTHR19860:SF16">
    <property type="entry name" value="DDB1- AND CUL4-ASSOCIATED FACTOR 12"/>
    <property type="match status" value="1"/>
</dbReference>
<evidence type="ECO:0000256" key="5">
    <source>
        <dbReference type="ARBA" id="ARBA00022574"/>
    </source>
</evidence>
<feature type="domain" description="DDB1- and CUL4-associated factor 12 beta-propeller" evidence="9">
    <location>
        <begin position="61"/>
        <end position="124"/>
    </location>
</feature>
<evidence type="ECO:0000256" key="1">
    <source>
        <dbReference type="ARBA" id="ARBA00004123"/>
    </source>
</evidence>
<keyword evidence="11" id="KW-1185">Reference proteome</keyword>
<dbReference type="Proteomes" id="UP001434883">
    <property type="component" value="Unassembled WGS sequence"/>
</dbReference>
<feature type="domain" description="DDB1- and CUL4-associated factor 12 beta-propeller" evidence="9">
    <location>
        <begin position="144"/>
        <end position="191"/>
    </location>
</feature>
<evidence type="ECO:0000256" key="4">
    <source>
        <dbReference type="ARBA" id="ARBA00022490"/>
    </source>
</evidence>
<sequence length="212" mass="23490">LSWCQAPHKRTRVSSSSRHAQQWWSSGSSVVCALRGREFRPQQQHELRLQRSLRGFAAARLPGILKEREFSLGRLNKVFASQWLNHRQVVCGTKCNTLFVVDVLTGQITRIPMLKDRECHDASSGMVGTMTAGRYYLPTGGPNARFDQQGCGIHAIELNPSKTLLATGGDNPNSLAIYQLPTLDPVCVGDVSVSYVLTYILLNLFRAGSFSL</sequence>
<evidence type="ECO:0000256" key="7">
    <source>
        <dbReference type="ARBA" id="ARBA00022786"/>
    </source>
</evidence>
<organism evidence="10 11">
    <name type="scientific">Xenoophorus captivus</name>
    <dbReference type="NCBI Taxonomy" id="1517983"/>
    <lineage>
        <taxon>Eukaryota</taxon>
        <taxon>Metazoa</taxon>
        <taxon>Chordata</taxon>
        <taxon>Craniata</taxon>
        <taxon>Vertebrata</taxon>
        <taxon>Euteleostomi</taxon>
        <taxon>Actinopterygii</taxon>
        <taxon>Neopterygii</taxon>
        <taxon>Teleostei</taxon>
        <taxon>Neoteleostei</taxon>
        <taxon>Acanthomorphata</taxon>
        <taxon>Ovalentaria</taxon>
        <taxon>Atherinomorphae</taxon>
        <taxon>Cyprinodontiformes</taxon>
        <taxon>Goodeidae</taxon>
        <taxon>Xenoophorus</taxon>
    </lineage>
</organism>
<protein>
    <submittedName>
        <fullName evidence="10">DDB1- and CUL4-associated factor 12</fullName>
    </submittedName>
</protein>
<keyword evidence="8" id="KW-0539">Nucleus</keyword>
<evidence type="ECO:0000259" key="9">
    <source>
        <dbReference type="Pfam" id="PF23760"/>
    </source>
</evidence>
<gene>
    <name evidence="10" type="primary">DCAF12</name>
    <name evidence="10" type="ORF">XENOCAPTIV_028559</name>
</gene>